<dbReference type="AlphaFoldDB" id="A0A5P8FIP5"/>
<dbReference type="Pfam" id="PF00482">
    <property type="entry name" value="T2SSF"/>
    <property type="match status" value="1"/>
</dbReference>
<protein>
    <recommendedName>
        <fullName evidence="8">Type II secretion system protein GspF domain-containing protein</fullName>
    </recommendedName>
</protein>
<accession>A0A5P8FIP5</accession>
<keyword evidence="5 7" id="KW-0472">Membrane</keyword>
<dbReference type="KEGG" id="jme:EEW87_002410"/>
<feature type="domain" description="Type II secretion system protein GspF" evidence="8">
    <location>
        <begin position="153"/>
        <end position="273"/>
    </location>
</feature>
<dbReference type="PANTHER" id="PTHR35007">
    <property type="entry name" value="INTEGRAL MEMBRANE PROTEIN-RELATED"/>
    <property type="match status" value="1"/>
</dbReference>
<evidence type="ECO:0000313" key="9">
    <source>
        <dbReference type="EMBL" id="QFQ29425.2"/>
    </source>
</evidence>
<evidence type="ECO:0000256" key="2">
    <source>
        <dbReference type="ARBA" id="ARBA00022475"/>
    </source>
</evidence>
<evidence type="ECO:0000256" key="4">
    <source>
        <dbReference type="ARBA" id="ARBA00022989"/>
    </source>
</evidence>
<evidence type="ECO:0000256" key="6">
    <source>
        <dbReference type="SAM" id="MobiDB-lite"/>
    </source>
</evidence>
<evidence type="ECO:0000256" key="3">
    <source>
        <dbReference type="ARBA" id="ARBA00022692"/>
    </source>
</evidence>
<feature type="region of interest" description="Disordered" evidence="6">
    <location>
        <begin position="18"/>
        <end position="107"/>
    </location>
</feature>
<dbReference type="GO" id="GO:0005886">
    <property type="term" value="C:plasma membrane"/>
    <property type="evidence" value="ECO:0007669"/>
    <property type="project" value="UniProtKB-SubCell"/>
</dbReference>
<evidence type="ECO:0000313" key="10">
    <source>
        <dbReference type="Proteomes" id="UP000271708"/>
    </source>
</evidence>
<dbReference type="InterPro" id="IPR018076">
    <property type="entry name" value="T2SS_GspF_dom"/>
</dbReference>
<evidence type="ECO:0000256" key="5">
    <source>
        <dbReference type="ARBA" id="ARBA00023136"/>
    </source>
</evidence>
<keyword evidence="2" id="KW-1003">Cell membrane</keyword>
<proteinExistence type="predicted"/>
<comment type="subcellular location">
    <subcellularLocation>
        <location evidence="1">Cell membrane</location>
        <topology evidence="1">Multi-pass membrane protein</topology>
    </subcellularLocation>
</comment>
<evidence type="ECO:0000256" key="1">
    <source>
        <dbReference type="ARBA" id="ARBA00004651"/>
    </source>
</evidence>
<organism evidence="9 10">
    <name type="scientific">Janibacter melonis</name>
    <dbReference type="NCBI Taxonomy" id="262209"/>
    <lineage>
        <taxon>Bacteria</taxon>
        <taxon>Bacillati</taxon>
        <taxon>Actinomycetota</taxon>
        <taxon>Actinomycetes</taxon>
        <taxon>Micrococcales</taxon>
        <taxon>Intrasporangiaceae</taxon>
        <taxon>Janibacter</taxon>
    </lineage>
</organism>
<feature type="compositionally biased region" description="Low complexity" evidence="6">
    <location>
        <begin position="64"/>
        <end position="78"/>
    </location>
</feature>
<evidence type="ECO:0000259" key="8">
    <source>
        <dbReference type="Pfam" id="PF00482"/>
    </source>
</evidence>
<reference evidence="9 10" key="1">
    <citation type="submission" date="2019-09" db="EMBL/GenBank/DDBJ databases">
        <title>Complete Genome Sequence of Janibacter melonis M714 with both human health impact and industrial applications.</title>
        <authorList>
            <person name="Jin M."/>
            <person name="Zhao Q.R."/>
        </authorList>
    </citation>
    <scope>NUCLEOTIDE SEQUENCE [LARGE SCALE GENOMIC DNA]</scope>
    <source>
        <strain evidence="9 10">M714</strain>
    </source>
</reference>
<name>A0A5P8FIP5_9MICO</name>
<dbReference type="Proteomes" id="UP000271708">
    <property type="component" value="Chromosome"/>
</dbReference>
<evidence type="ECO:0000256" key="7">
    <source>
        <dbReference type="SAM" id="Phobius"/>
    </source>
</evidence>
<keyword evidence="4 7" id="KW-1133">Transmembrane helix</keyword>
<sequence length="286" mass="29278">MRLGLAAEPAVRRAARPCAGAGGVLGTSGPVGPAPARRRERRCPGDDGAAHPAARRRPAGGAGPRRLAGGASRLARGPRQPRDRRGAHRARLGHEPGRPASRDETETGVTPALVALVLAAALVWPPRARAAPGPLRPGDDAPSPLLSQVADATDLLALSLVAGRGITEALDAVADVSEPAVALDLRRVGAALRWGREMRAAWSYASPGWAPVATALVVSSECGAPASEVLAGAAARIREGEARRLEAAAARAGVLLVVPLGLFFLPAFVAMAVVPMLLVLLGQSLR</sequence>
<feature type="transmembrane region" description="Helical" evidence="7">
    <location>
        <begin position="253"/>
        <end position="281"/>
    </location>
</feature>
<dbReference type="EMBL" id="CP044548">
    <property type="protein sequence ID" value="QFQ29425.2"/>
    <property type="molecule type" value="Genomic_DNA"/>
</dbReference>
<gene>
    <name evidence="9" type="ORF">EEW87_002410</name>
</gene>
<dbReference type="PANTHER" id="PTHR35007:SF3">
    <property type="entry name" value="POSSIBLE CONSERVED ALANINE RICH MEMBRANE PROTEIN"/>
    <property type="match status" value="1"/>
</dbReference>
<keyword evidence="3 7" id="KW-0812">Transmembrane</keyword>
<feature type="compositionally biased region" description="Basic and acidic residues" evidence="6">
    <location>
        <begin position="92"/>
        <end position="105"/>
    </location>
</feature>